<dbReference type="AlphaFoldDB" id="A0AAN8EHS5"/>
<name>A0AAN8EHS5_9EURO</name>
<dbReference type="GO" id="GO:0001228">
    <property type="term" value="F:DNA-binding transcription activator activity, RNA polymerase II-specific"/>
    <property type="evidence" value="ECO:0007669"/>
    <property type="project" value="TreeGrafter"/>
</dbReference>
<keyword evidence="2" id="KW-1185">Reference proteome</keyword>
<dbReference type="PANTHER" id="PTHR47784:SF10">
    <property type="entry name" value="TRANSCRIPTION FACTOR, PUTATIVE (AFU_ORTHOLOGUE AFUA_6G14150)-RELATED"/>
    <property type="match status" value="1"/>
</dbReference>
<protein>
    <submittedName>
        <fullName evidence="1">Uncharacterized protein</fullName>
    </submittedName>
</protein>
<gene>
    <name evidence="1" type="ORF">OHC33_007125</name>
</gene>
<organism evidence="1 2">
    <name type="scientific">Knufia fluminis</name>
    <dbReference type="NCBI Taxonomy" id="191047"/>
    <lineage>
        <taxon>Eukaryota</taxon>
        <taxon>Fungi</taxon>
        <taxon>Dikarya</taxon>
        <taxon>Ascomycota</taxon>
        <taxon>Pezizomycotina</taxon>
        <taxon>Eurotiomycetes</taxon>
        <taxon>Chaetothyriomycetidae</taxon>
        <taxon>Chaetothyriales</taxon>
        <taxon>Trichomeriaceae</taxon>
        <taxon>Knufia</taxon>
    </lineage>
</organism>
<evidence type="ECO:0000313" key="1">
    <source>
        <dbReference type="EMBL" id="KAK5951833.1"/>
    </source>
</evidence>
<dbReference type="Proteomes" id="UP001316803">
    <property type="component" value="Unassembled WGS sequence"/>
</dbReference>
<proteinExistence type="predicted"/>
<sequence length="254" mass="27689">MDAIYALTAAHIASAPTSNAPSSGQDYVQAASHYHAQTVSALQTAITTSSCGTSVFIASLLTLATAVVLPLLHREAGAKNCVLEQMYGLMKGIHTVVDMNTDEIRMGPCGSIFGQLSSPDCVPVAGDAERLRRLRQLGVKYAAGNSRLICEIAIDELEKGYLFNRKRAISWVGKVGPDFIDAVKKEDPYPNLVLLYWAVLLCRLDGMWWAKYAGRILVKELTDRFGCLYDDSWSEAIEWVGAELRGTSGDERGP</sequence>
<dbReference type="InterPro" id="IPR053157">
    <property type="entry name" value="Sterol_Uptake_Regulator"/>
</dbReference>
<dbReference type="PANTHER" id="PTHR47784">
    <property type="entry name" value="STEROL UPTAKE CONTROL PROTEIN 2"/>
    <property type="match status" value="1"/>
</dbReference>
<comment type="caution">
    <text evidence="1">The sequence shown here is derived from an EMBL/GenBank/DDBJ whole genome shotgun (WGS) entry which is preliminary data.</text>
</comment>
<accession>A0AAN8EHS5</accession>
<dbReference type="EMBL" id="JAKLMC020000018">
    <property type="protein sequence ID" value="KAK5951833.1"/>
    <property type="molecule type" value="Genomic_DNA"/>
</dbReference>
<evidence type="ECO:0000313" key="2">
    <source>
        <dbReference type="Proteomes" id="UP001316803"/>
    </source>
</evidence>
<reference evidence="1 2" key="1">
    <citation type="submission" date="2022-12" db="EMBL/GenBank/DDBJ databases">
        <title>Genomic features and morphological characterization of a novel Knufia sp. strain isolated from spacecraft assembly facility.</title>
        <authorList>
            <person name="Teixeira M."/>
            <person name="Chander A.M."/>
            <person name="Stajich J.E."/>
            <person name="Venkateswaran K."/>
        </authorList>
    </citation>
    <scope>NUCLEOTIDE SEQUENCE [LARGE SCALE GENOMIC DNA]</scope>
    <source>
        <strain evidence="1 2">FJI-L2-BK-P2</strain>
    </source>
</reference>